<protein>
    <submittedName>
        <fullName evidence="1">Anti-sigma factor</fullName>
    </submittedName>
</protein>
<sequence>PQGARCRLLVVGKDGSTVLAGSWLVSEKGAADGTPLDGSALIDPDQVDSVRVETTDGMPYAAVKL</sequence>
<name>A0ABW3A8N7_9ACTN</name>
<keyword evidence="2" id="KW-1185">Reference proteome</keyword>
<gene>
    <name evidence="1" type="ORF">ACFQZ8_26065</name>
</gene>
<dbReference type="Proteomes" id="UP001597053">
    <property type="component" value="Unassembled WGS sequence"/>
</dbReference>
<organism evidence="1 2">
    <name type="scientific">Micromonospora azadirachtae</name>
    <dbReference type="NCBI Taxonomy" id="1970735"/>
    <lineage>
        <taxon>Bacteria</taxon>
        <taxon>Bacillati</taxon>
        <taxon>Actinomycetota</taxon>
        <taxon>Actinomycetes</taxon>
        <taxon>Micromonosporales</taxon>
        <taxon>Micromonosporaceae</taxon>
        <taxon>Micromonospora</taxon>
    </lineage>
</organism>
<dbReference type="EMBL" id="JBHTHM010001964">
    <property type="protein sequence ID" value="MFD0787383.1"/>
    <property type="molecule type" value="Genomic_DNA"/>
</dbReference>
<evidence type="ECO:0000313" key="2">
    <source>
        <dbReference type="Proteomes" id="UP001597053"/>
    </source>
</evidence>
<feature type="non-terminal residue" evidence="1">
    <location>
        <position position="1"/>
    </location>
</feature>
<proteinExistence type="predicted"/>
<evidence type="ECO:0000313" key="1">
    <source>
        <dbReference type="EMBL" id="MFD0787383.1"/>
    </source>
</evidence>
<reference evidence="2" key="1">
    <citation type="journal article" date="2019" name="Int. J. Syst. Evol. Microbiol.">
        <title>The Global Catalogue of Microorganisms (GCM) 10K type strain sequencing project: providing services to taxonomists for standard genome sequencing and annotation.</title>
        <authorList>
            <consortium name="The Broad Institute Genomics Platform"/>
            <consortium name="The Broad Institute Genome Sequencing Center for Infectious Disease"/>
            <person name="Wu L."/>
            <person name="Ma J."/>
        </authorList>
    </citation>
    <scope>NUCLEOTIDE SEQUENCE [LARGE SCALE GENOMIC DNA]</scope>
    <source>
        <strain evidence="2">JCM 32148</strain>
    </source>
</reference>
<comment type="caution">
    <text evidence="1">The sequence shown here is derived from an EMBL/GenBank/DDBJ whole genome shotgun (WGS) entry which is preliminary data.</text>
</comment>
<accession>A0ABW3A8N7</accession>